<comment type="caution">
    <text evidence="2">The sequence shown here is derived from an EMBL/GenBank/DDBJ whole genome shotgun (WGS) entry which is preliminary data.</text>
</comment>
<reference evidence="2 5" key="1">
    <citation type="journal article" date="2023" name="IMA Fungus">
        <title>Comparative genomic study of the Penicillium genus elucidates a diverse pangenome and 15 lateral gene transfer events.</title>
        <authorList>
            <person name="Petersen C."/>
            <person name="Sorensen T."/>
            <person name="Nielsen M.R."/>
            <person name="Sondergaard T.E."/>
            <person name="Sorensen J.L."/>
            <person name="Fitzpatrick D.A."/>
            <person name="Frisvad J.C."/>
            <person name="Nielsen K.L."/>
        </authorList>
    </citation>
    <scope>NUCLEOTIDE SEQUENCE [LARGE SCALE GENOMIC DNA]</scope>
    <source>
        <strain evidence="2 5">IBT 35679</strain>
    </source>
</reference>
<evidence type="ECO:0000313" key="3">
    <source>
        <dbReference type="EMBL" id="KAJ5522888.1"/>
    </source>
</evidence>
<sequence length="92" mass="10006">MSQRRQDATDIAATTSYPVIVHGTPTKPSATESHSNKEQGRSGTKEPKVLPHPEASAMKAETIRLCGGEPDDSLELCDPMLEYFATLDFIDS</sequence>
<evidence type="ECO:0000256" key="1">
    <source>
        <dbReference type="SAM" id="MobiDB-lite"/>
    </source>
</evidence>
<proteinExistence type="predicted"/>
<name>A0AAD6G8E8_9EURO</name>
<protein>
    <submittedName>
        <fullName evidence="2">Uncharacterized protein</fullName>
    </submittedName>
</protein>
<dbReference type="EMBL" id="JAQIZZ010000011">
    <property type="protein sequence ID" value="KAJ5522946.1"/>
    <property type="molecule type" value="Genomic_DNA"/>
</dbReference>
<keyword evidence="5" id="KW-1185">Reference proteome</keyword>
<gene>
    <name evidence="4" type="ORF">N7494_013260</name>
    <name evidence="2" type="ORF">N7494_013279</name>
    <name evidence="3" type="ORF">N7494_013318</name>
</gene>
<evidence type="ECO:0000313" key="4">
    <source>
        <dbReference type="EMBL" id="KAJ5522946.1"/>
    </source>
</evidence>
<dbReference type="AlphaFoldDB" id="A0AAD6G8E8"/>
<dbReference type="EMBL" id="JAQIZZ010000012">
    <property type="protein sequence ID" value="KAJ5522849.1"/>
    <property type="molecule type" value="Genomic_DNA"/>
</dbReference>
<accession>A0AAD6G8E8</accession>
<organism evidence="2 5">
    <name type="scientific">Penicillium frequentans</name>
    <dbReference type="NCBI Taxonomy" id="3151616"/>
    <lineage>
        <taxon>Eukaryota</taxon>
        <taxon>Fungi</taxon>
        <taxon>Dikarya</taxon>
        <taxon>Ascomycota</taxon>
        <taxon>Pezizomycotina</taxon>
        <taxon>Eurotiomycetes</taxon>
        <taxon>Eurotiomycetidae</taxon>
        <taxon>Eurotiales</taxon>
        <taxon>Aspergillaceae</taxon>
        <taxon>Penicillium</taxon>
    </lineage>
</organism>
<reference evidence="2" key="2">
    <citation type="submission" date="2023-01" db="EMBL/GenBank/DDBJ databases">
        <authorList>
            <person name="Petersen C."/>
        </authorList>
    </citation>
    <scope>NUCLEOTIDE SEQUENCE</scope>
    <source>
        <strain evidence="2">IBT 35679</strain>
    </source>
</reference>
<feature type="region of interest" description="Disordered" evidence="1">
    <location>
        <begin position="1"/>
        <end position="56"/>
    </location>
</feature>
<dbReference type="EMBL" id="JAQIZZ010000012">
    <property type="protein sequence ID" value="KAJ5522888.1"/>
    <property type="molecule type" value="Genomic_DNA"/>
</dbReference>
<evidence type="ECO:0000313" key="2">
    <source>
        <dbReference type="EMBL" id="KAJ5522849.1"/>
    </source>
</evidence>
<evidence type="ECO:0000313" key="5">
    <source>
        <dbReference type="Proteomes" id="UP001220324"/>
    </source>
</evidence>
<dbReference type="Proteomes" id="UP001220324">
    <property type="component" value="Unassembled WGS sequence"/>
</dbReference>
<feature type="compositionally biased region" description="Basic and acidic residues" evidence="1">
    <location>
        <begin position="34"/>
        <end position="51"/>
    </location>
</feature>